<dbReference type="PRINTS" id="PR00463">
    <property type="entry name" value="EP450I"/>
</dbReference>
<keyword evidence="10 13" id="KW-0408">Iron</keyword>
<dbReference type="GeneID" id="66081822"/>
<evidence type="ECO:0000256" key="7">
    <source>
        <dbReference type="ARBA" id="ARBA00022723"/>
    </source>
</evidence>
<evidence type="ECO:0000256" key="6">
    <source>
        <dbReference type="ARBA" id="ARBA00022692"/>
    </source>
</evidence>
<dbReference type="AlphaFoldDB" id="A0A9P7RS42"/>
<keyword evidence="6" id="KW-0812">Transmembrane</keyword>
<dbReference type="GO" id="GO:0016020">
    <property type="term" value="C:membrane"/>
    <property type="evidence" value="ECO:0007669"/>
    <property type="project" value="UniProtKB-SubCell"/>
</dbReference>
<proteinExistence type="inferred from homology"/>
<evidence type="ECO:0000256" key="8">
    <source>
        <dbReference type="ARBA" id="ARBA00022989"/>
    </source>
</evidence>
<evidence type="ECO:0000256" key="11">
    <source>
        <dbReference type="ARBA" id="ARBA00023033"/>
    </source>
</evidence>
<evidence type="ECO:0000256" key="1">
    <source>
        <dbReference type="ARBA" id="ARBA00001971"/>
    </source>
</evidence>
<dbReference type="PANTHER" id="PTHR24305">
    <property type="entry name" value="CYTOCHROME P450"/>
    <property type="match status" value="1"/>
</dbReference>
<keyword evidence="11 14" id="KW-0503">Monooxygenase</keyword>
<dbReference type="GO" id="GO:0020037">
    <property type="term" value="F:heme binding"/>
    <property type="evidence" value="ECO:0007669"/>
    <property type="project" value="InterPro"/>
</dbReference>
<evidence type="ECO:0000256" key="10">
    <source>
        <dbReference type="ARBA" id="ARBA00023004"/>
    </source>
</evidence>
<comment type="cofactor">
    <cofactor evidence="1 13">
        <name>heme</name>
        <dbReference type="ChEBI" id="CHEBI:30413"/>
    </cofactor>
</comment>
<dbReference type="RefSeq" id="XP_043005252.1">
    <property type="nucleotide sequence ID" value="XM_043157884.1"/>
</dbReference>
<dbReference type="InterPro" id="IPR002401">
    <property type="entry name" value="Cyt_P450_E_grp-I"/>
</dbReference>
<evidence type="ECO:0000256" key="9">
    <source>
        <dbReference type="ARBA" id="ARBA00023002"/>
    </source>
</evidence>
<comment type="pathway">
    <text evidence="3">Secondary metabolite biosynthesis; terpenoid biosynthesis.</text>
</comment>
<comment type="similarity">
    <text evidence="4 14">Belongs to the cytochrome P450 family.</text>
</comment>
<evidence type="ECO:0000256" key="3">
    <source>
        <dbReference type="ARBA" id="ARBA00004721"/>
    </source>
</evidence>
<dbReference type="PRINTS" id="PR00385">
    <property type="entry name" value="P450"/>
</dbReference>
<dbReference type="KEGG" id="more:E1B28_012747"/>
<dbReference type="SUPFAM" id="SSF48264">
    <property type="entry name" value="Cytochrome P450"/>
    <property type="match status" value="1"/>
</dbReference>
<reference evidence="15" key="1">
    <citation type="journal article" date="2021" name="Genome Biol. Evol.">
        <title>The assembled and annotated genome of the fairy-ring fungus Marasmius oreades.</title>
        <authorList>
            <person name="Hiltunen M."/>
            <person name="Ament-Velasquez S.L."/>
            <person name="Johannesson H."/>
        </authorList>
    </citation>
    <scope>NUCLEOTIDE SEQUENCE</scope>
    <source>
        <strain evidence="15">03SP1</strain>
    </source>
</reference>
<dbReference type="PROSITE" id="PS00086">
    <property type="entry name" value="CYTOCHROME_P450"/>
    <property type="match status" value="1"/>
</dbReference>
<dbReference type="Proteomes" id="UP001049176">
    <property type="component" value="Chromosome 8"/>
</dbReference>
<evidence type="ECO:0000256" key="2">
    <source>
        <dbReference type="ARBA" id="ARBA00004370"/>
    </source>
</evidence>
<dbReference type="InterPro" id="IPR017972">
    <property type="entry name" value="Cyt_P450_CS"/>
</dbReference>
<evidence type="ECO:0000256" key="14">
    <source>
        <dbReference type="RuleBase" id="RU000461"/>
    </source>
</evidence>
<evidence type="ECO:0000313" key="15">
    <source>
        <dbReference type="EMBL" id="KAG7088781.1"/>
    </source>
</evidence>
<evidence type="ECO:0000256" key="4">
    <source>
        <dbReference type="ARBA" id="ARBA00010617"/>
    </source>
</evidence>
<dbReference type="InterPro" id="IPR036396">
    <property type="entry name" value="Cyt_P450_sf"/>
</dbReference>
<accession>A0A9P7RS42</accession>
<keyword evidence="5 13" id="KW-0349">Heme</keyword>
<dbReference type="GO" id="GO:0016705">
    <property type="term" value="F:oxidoreductase activity, acting on paired donors, with incorporation or reduction of molecular oxygen"/>
    <property type="evidence" value="ECO:0007669"/>
    <property type="project" value="InterPro"/>
</dbReference>
<evidence type="ECO:0000256" key="13">
    <source>
        <dbReference type="PIRSR" id="PIRSR602401-1"/>
    </source>
</evidence>
<evidence type="ECO:0000313" key="16">
    <source>
        <dbReference type="Proteomes" id="UP001049176"/>
    </source>
</evidence>
<dbReference type="Pfam" id="PF00067">
    <property type="entry name" value="p450"/>
    <property type="match status" value="1"/>
</dbReference>
<keyword evidence="9 14" id="KW-0560">Oxidoreductase</keyword>
<keyword evidence="16" id="KW-1185">Reference proteome</keyword>
<dbReference type="CDD" id="cd11062">
    <property type="entry name" value="CYP58-like"/>
    <property type="match status" value="1"/>
</dbReference>
<organism evidence="15 16">
    <name type="scientific">Marasmius oreades</name>
    <name type="common">fairy-ring Marasmius</name>
    <dbReference type="NCBI Taxonomy" id="181124"/>
    <lineage>
        <taxon>Eukaryota</taxon>
        <taxon>Fungi</taxon>
        <taxon>Dikarya</taxon>
        <taxon>Basidiomycota</taxon>
        <taxon>Agaricomycotina</taxon>
        <taxon>Agaricomycetes</taxon>
        <taxon>Agaricomycetidae</taxon>
        <taxon>Agaricales</taxon>
        <taxon>Marasmiineae</taxon>
        <taxon>Marasmiaceae</taxon>
        <taxon>Marasmius</taxon>
    </lineage>
</organism>
<comment type="caution">
    <text evidence="15">The sequence shown here is derived from an EMBL/GenBank/DDBJ whole genome shotgun (WGS) entry which is preliminary data.</text>
</comment>
<dbReference type="Gene3D" id="1.10.630.10">
    <property type="entry name" value="Cytochrome P450"/>
    <property type="match status" value="1"/>
</dbReference>
<dbReference type="EMBL" id="CM032188">
    <property type="protein sequence ID" value="KAG7088781.1"/>
    <property type="molecule type" value="Genomic_DNA"/>
</dbReference>
<dbReference type="PANTHER" id="PTHR24305:SF166">
    <property type="entry name" value="CYTOCHROME P450 12A4, MITOCHONDRIAL-RELATED"/>
    <property type="match status" value="1"/>
</dbReference>
<evidence type="ECO:0000256" key="5">
    <source>
        <dbReference type="ARBA" id="ARBA00022617"/>
    </source>
</evidence>
<keyword evidence="8" id="KW-1133">Transmembrane helix</keyword>
<keyword evidence="7 13" id="KW-0479">Metal-binding</keyword>
<dbReference type="InterPro" id="IPR001128">
    <property type="entry name" value="Cyt_P450"/>
</dbReference>
<sequence length="484" mass="55119">MSWITATISLLLAQVVTSVFYRLFFHPLRRFPGPWLAAITKYYRGYYELFCDGGWLDQLQVLHEQYGLVVRVTPNELHFSDPNAYNDIYVTSRAPKDPTWYSHTSPAPGSVISELDPKEATRRRMKLGSYFSRKSVLQLEGLVQAKVNKLIKRLSSSQKPTNIHYGYRAATLDIITSYVFPQEMNALDSTDFNHPFLTAVEGIFQTVWILSYLPFRLDRLPEWICRRIAPMTIPLLDERQYIANKIDGMATSDHNPEDRKAVFELFLRDSAEGLPRWKLIDEGALFQMAATDTTANACVIGTFHLLTNPDILVKLRSELDEAWKDAEEGMIYEQLGELPYLGAVIRESLRLSCGVAAAAPRQVGKKEMVIAGCTVPPGTVIGCASYIVHSNPTLFPDPHKFIPERWLGEDSRKLEKYLVAFSKGPRTCLGINLAWCEMYLLIANVFRKLDLEAYEATPGTVRFRDYILPFFHEHLHVQVNGLRS</sequence>
<comment type="subcellular location">
    <subcellularLocation>
        <location evidence="2">Membrane</location>
    </subcellularLocation>
</comment>
<protein>
    <recommendedName>
        <fullName evidence="17">Cytochrome P450</fullName>
    </recommendedName>
</protein>
<name>A0A9P7RS42_9AGAR</name>
<dbReference type="OrthoDB" id="1470350at2759"/>
<evidence type="ECO:0000256" key="12">
    <source>
        <dbReference type="ARBA" id="ARBA00023136"/>
    </source>
</evidence>
<dbReference type="GO" id="GO:0004497">
    <property type="term" value="F:monooxygenase activity"/>
    <property type="evidence" value="ECO:0007669"/>
    <property type="project" value="UniProtKB-KW"/>
</dbReference>
<gene>
    <name evidence="15" type="ORF">E1B28_012747</name>
</gene>
<keyword evidence="12" id="KW-0472">Membrane</keyword>
<feature type="binding site" description="axial binding residue" evidence="13">
    <location>
        <position position="428"/>
    </location>
    <ligand>
        <name>heme</name>
        <dbReference type="ChEBI" id="CHEBI:30413"/>
    </ligand>
    <ligandPart>
        <name>Fe</name>
        <dbReference type="ChEBI" id="CHEBI:18248"/>
    </ligandPart>
</feature>
<dbReference type="GO" id="GO:0005506">
    <property type="term" value="F:iron ion binding"/>
    <property type="evidence" value="ECO:0007669"/>
    <property type="project" value="InterPro"/>
</dbReference>
<dbReference type="InterPro" id="IPR050121">
    <property type="entry name" value="Cytochrome_P450_monoxygenase"/>
</dbReference>
<evidence type="ECO:0008006" key="17">
    <source>
        <dbReference type="Google" id="ProtNLM"/>
    </source>
</evidence>